<protein>
    <recommendedName>
        <fullName evidence="3">Restriction endonuclease</fullName>
    </recommendedName>
</protein>
<comment type="caution">
    <text evidence="1">The sequence shown here is derived from an EMBL/GenBank/DDBJ whole genome shotgun (WGS) entry which is preliminary data.</text>
</comment>
<keyword evidence="2" id="KW-1185">Reference proteome</keyword>
<organism evidence="1 2">
    <name type="scientific">Vibrio mytili</name>
    <dbReference type="NCBI Taxonomy" id="50718"/>
    <lineage>
        <taxon>Bacteria</taxon>
        <taxon>Pseudomonadati</taxon>
        <taxon>Pseudomonadota</taxon>
        <taxon>Gammaproteobacteria</taxon>
        <taxon>Vibrionales</taxon>
        <taxon>Vibrionaceae</taxon>
        <taxon>Vibrio</taxon>
    </lineage>
</organism>
<dbReference type="EMBL" id="JXOK01000049">
    <property type="protein sequence ID" value="KIN10630.1"/>
    <property type="molecule type" value="Genomic_DNA"/>
</dbReference>
<evidence type="ECO:0008006" key="3">
    <source>
        <dbReference type="Google" id="ProtNLM"/>
    </source>
</evidence>
<gene>
    <name evidence="1" type="ORF">SU60_13190</name>
</gene>
<evidence type="ECO:0000313" key="1">
    <source>
        <dbReference type="EMBL" id="KIN10630.1"/>
    </source>
</evidence>
<name>A0A0C3I6J3_9VIBR</name>
<proteinExistence type="predicted"/>
<reference evidence="1 2" key="1">
    <citation type="submission" date="2015-01" db="EMBL/GenBank/DDBJ databases">
        <title>Draft genome of Vibrio mytili type strain CAIM 528.</title>
        <authorList>
            <person name="Gonzalez-Castillo A."/>
            <person name="Gomez-Gil B."/>
            <person name="Enciso-Ibarra J."/>
        </authorList>
    </citation>
    <scope>NUCLEOTIDE SEQUENCE [LARGE SCALE GENOMIC DNA]</scope>
    <source>
        <strain evidence="1 2">CAIM 528</strain>
    </source>
</reference>
<evidence type="ECO:0000313" key="2">
    <source>
        <dbReference type="Proteomes" id="UP000031977"/>
    </source>
</evidence>
<dbReference type="Proteomes" id="UP000031977">
    <property type="component" value="Unassembled WGS sequence"/>
</dbReference>
<dbReference type="AlphaFoldDB" id="A0A0C3I6J3"/>
<sequence>MFIKTDIAEFKISIKQSNADFLENKMSYERAVQIFGPDTDSILRQSIKSIEASFLQHPLICFEKMGRTEAKTMMLGWKFELVNKKGGDKSGILQLTDEQKLNVYSGHLLPSDKRNAYVNGKQVTNSGVADFILEIDSIDTQDLQYYINNLKPIAEFSKNQTIYFACKALNYRSSQDKWDGDRPLSVYVDWKLEGNGELIGSINYDTPLKIKGNQVGEQVRGILRSLGINNTNFDELKKHYHGISHPTIL</sequence>
<accession>A0A0C3I6J3</accession>